<dbReference type="EMBL" id="JAMRDG010000002">
    <property type="protein sequence ID" value="KAJ3691783.1"/>
    <property type="molecule type" value="Genomic_DNA"/>
</dbReference>
<dbReference type="InterPro" id="IPR016135">
    <property type="entry name" value="UBQ-conjugating_enzyme/RWD"/>
</dbReference>
<dbReference type="SMART" id="SM00212">
    <property type="entry name" value="UBCc"/>
    <property type="match status" value="1"/>
</dbReference>
<feature type="domain" description="UBC core" evidence="1">
    <location>
        <begin position="10"/>
        <end position="163"/>
    </location>
</feature>
<name>A0AAD5ZDZ5_9POAL</name>
<keyword evidence="3" id="KW-1185">Reference proteome</keyword>
<reference evidence="2 3" key="1">
    <citation type="journal article" date="2022" name="Cell">
        <title>Repeat-based holocentromeres influence genome architecture and karyotype evolution.</title>
        <authorList>
            <person name="Hofstatter P.G."/>
            <person name="Thangavel G."/>
            <person name="Lux T."/>
            <person name="Neumann P."/>
            <person name="Vondrak T."/>
            <person name="Novak P."/>
            <person name="Zhang M."/>
            <person name="Costa L."/>
            <person name="Castellani M."/>
            <person name="Scott A."/>
            <person name="Toegelov H."/>
            <person name="Fuchs J."/>
            <person name="Mata-Sucre Y."/>
            <person name="Dias Y."/>
            <person name="Vanzela A.L.L."/>
            <person name="Huettel B."/>
            <person name="Almeida C.C.S."/>
            <person name="Simkova H."/>
            <person name="Souza G."/>
            <person name="Pedrosa-Harand A."/>
            <person name="Macas J."/>
            <person name="Mayer K.F.X."/>
            <person name="Houben A."/>
            <person name="Marques A."/>
        </authorList>
    </citation>
    <scope>NUCLEOTIDE SEQUENCE [LARGE SCALE GENOMIC DNA]</scope>
    <source>
        <strain evidence="2">RhyTen1mFocal</strain>
    </source>
</reference>
<dbReference type="AlphaFoldDB" id="A0AAD5ZDZ5"/>
<organism evidence="2 3">
    <name type="scientific">Rhynchospora tenuis</name>
    <dbReference type="NCBI Taxonomy" id="198213"/>
    <lineage>
        <taxon>Eukaryota</taxon>
        <taxon>Viridiplantae</taxon>
        <taxon>Streptophyta</taxon>
        <taxon>Embryophyta</taxon>
        <taxon>Tracheophyta</taxon>
        <taxon>Spermatophyta</taxon>
        <taxon>Magnoliopsida</taxon>
        <taxon>Liliopsida</taxon>
        <taxon>Poales</taxon>
        <taxon>Cyperaceae</taxon>
        <taxon>Cyperoideae</taxon>
        <taxon>Rhynchosporeae</taxon>
        <taxon>Rhynchospora</taxon>
    </lineage>
</organism>
<evidence type="ECO:0000313" key="3">
    <source>
        <dbReference type="Proteomes" id="UP001210211"/>
    </source>
</evidence>
<dbReference type="Proteomes" id="UP001210211">
    <property type="component" value="Unassembled WGS sequence"/>
</dbReference>
<protein>
    <recommendedName>
        <fullName evidence="1">UBC core domain-containing protein</fullName>
    </recommendedName>
</protein>
<gene>
    <name evidence="2" type="ORF">LUZ61_020947</name>
</gene>
<dbReference type="SUPFAM" id="SSF54495">
    <property type="entry name" value="UBC-like"/>
    <property type="match status" value="1"/>
</dbReference>
<dbReference type="Gene3D" id="3.10.110.10">
    <property type="entry name" value="Ubiquitin Conjugating Enzyme"/>
    <property type="match status" value="1"/>
</dbReference>
<evidence type="ECO:0000259" key="1">
    <source>
        <dbReference type="PROSITE" id="PS50127"/>
    </source>
</evidence>
<dbReference type="InterPro" id="IPR050113">
    <property type="entry name" value="Ub_conjugating_enzyme"/>
</dbReference>
<dbReference type="Pfam" id="PF00179">
    <property type="entry name" value="UQ_con"/>
    <property type="match status" value="1"/>
</dbReference>
<comment type="caution">
    <text evidence="2">The sequence shown here is derived from an EMBL/GenBank/DDBJ whole genome shotgun (WGS) entry which is preliminary data.</text>
</comment>
<evidence type="ECO:0000313" key="2">
    <source>
        <dbReference type="EMBL" id="KAJ3691783.1"/>
    </source>
</evidence>
<proteinExistence type="predicted"/>
<sequence length="196" mass="22674">MEKIDNRERWSRKLLLKVIKRQERDPVPGIDGGPRGLQELHGKEGYMYNFFPSFQLRSSKCFLSDKLTMLFPRDYPFHPPDVRFKSRLYHPNIYADGHICASILHLEWTPALSQPQLILLSIQSILDSPILEAPANQEAANLYMKYRKQYSRKVRAICAATHSTTEDQLSSENDGMNPSCSAIRQFFMRCLGCCKF</sequence>
<dbReference type="InterPro" id="IPR000608">
    <property type="entry name" value="UBC"/>
</dbReference>
<dbReference type="PANTHER" id="PTHR24067">
    <property type="entry name" value="UBIQUITIN-CONJUGATING ENZYME E2"/>
    <property type="match status" value="1"/>
</dbReference>
<dbReference type="PROSITE" id="PS50127">
    <property type="entry name" value="UBC_2"/>
    <property type="match status" value="1"/>
</dbReference>
<accession>A0AAD5ZDZ5</accession>